<organism evidence="1 2">
    <name type="scientific">Sulfuriroseicoccus oceanibius</name>
    <dbReference type="NCBI Taxonomy" id="2707525"/>
    <lineage>
        <taxon>Bacteria</taxon>
        <taxon>Pseudomonadati</taxon>
        <taxon>Verrucomicrobiota</taxon>
        <taxon>Verrucomicrobiia</taxon>
        <taxon>Verrucomicrobiales</taxon>
        <taxon>Verrucomicrobiaceae</taxon>
        <taxon>Sulfuriroseicoccus</taxon>
    </lineage>
</organism>
<dbReference type="PANTHER" id="PTHR37826">
    <property type="entry name" value="FLOTILLIN BAND_7_5 DOMAIN PROTEIN"/>
    <property type="match status" value="1"/>
</dbReference>
<dbReference type="AlphaFoldDB" id="A0A6B3L4D9"/>
<protein>
    <submittedName>
        <fullName evidence="1">Zinc ribbon domain-containing protein</fullName>
    </submittedName>
</protein>
<dbReference type="PANTHER" id="PTHR37826:SF3">
    <property type="entry name" value="J DOMAIN-CONTAINING PROTEIN"/>
    <property type="match status" value="1"/>
</dbReference>
<reference evidence="1 2" key="1">
    <citation type="submission" date="2020-12" db="EMBL/GenBank/DDBJ databases">
        <title>Sulforoseuscoccus oceanibium gen. nov., sp. nov., a representative of the phylum Verrucomicrobia with special cytoplasmic membrane, and proposal of Sulforoseuscoccusaceae fam. nov.</title>
        <authorList>
            <person name="Xi F."/>
        </authorList>
    </citation>
    <scope>NUCLEOTIDE SEQUENCE [LARGE SCALE GENOMIC DNA]</scope>
    <source>
        <strain evidence="1 2">T37</strain>
    </source>
</reference>
<proteinExistence type="predicted"/>
<keyword evidence="2" id="KW-1185">Reference proteome</keyword>
<gene>
    <name evidence="1" type="ORF">G3M56_000320</name>
</gene>
<dbReference type="EMBL" id="CP066776">
    <property type="protein sequence ID" value="QQL45067.1"/>
    <property type="molecule type" value="Genomic_DNA"/>
</dbReference>
<name>A0A6B3L4D9_9BACT</name>
<dbReference type="Proteomes" id="UP000475117">
    <property type="component" value="Chromosome"/>
</dbReference>
<dbReference type="Gene3D" id="2.20.28.30">
    <property type="entry name" value="RNA polymerase ii, chain L"/>
    <property type="match status" value="1"/>
</dbReference>
<dbReference type="KEGG" id="soa:G3M56_000320"/>
<accession>A0A6B3L4D9</accession>
<dbReference type="RefSeq" id="WP_164364859.1">
    <property type="nucleotide sequence ID" value="NZ_CP066776.1"/>
</dbReference>
<evidence type="ECO:0000313" key="2">
    <source>
        <dbReference type="Proteomes" id="UP000475117"/>
    </source>
</evidence>
<sequence>MAGENPEVSDVPNDDDSVTDESPVAVEPHAVPPPLPGKRGVAVVSLDRHACPKCGGKAEWSASKQMLTCPYCGTNFPREEAGDDALPALNEIEERDLLAELGRLDGSSDEWVKTTRRVQCKSCHAVLVRSSEMVAQHCDFCGAPELLDYEDIDAPIKPWAVLPAKVSQEQAYHTIKGFLASRWFAPSDLKRRNFMDRFHRVYLPYWTFDAAADCPWTADSGTYYWETEYYTDANGKRQSRQVRKTRWRPASGRISTAFDDVTVRGSRGTDPKLLDQVEPFPTDELVGYETRYVSGWQVEHYQVPLKDAAVQGRQQMHAMLERMCGRDVPGDTYRNLRIQPSYSDQTFKHILLPVWLASYRFRGKNRQAIVNAYTGTGAADYPLSPWKITFVVLAILAVIVLFMVLSQ</sequence>
<evidence type="ECO:0000313" key="1">
    <source>
        <dbReference type="EMBL" id="QQL45067.1"/>
    </source>
</evidence>